<dbReference type="Gene3D" id="3.40.50.2300">
    <property type="match status" value="1"/>
</dbReference>
<dbReference type="GO" id="GO:0000976">
    <property type="term" value="F:transcription cis-regulatory region binding"/>
    <property type="evidence" value="ECO:0007669"/>
    <property type="project" value="TreeGrafter"/>
</dbReference>
<dbReference type="PROSITE" id="PS50110">
    <property type="entry name" value="RESPONSE_REGULATORY"/>
    <property type="match status" value="1"/>
</dbReference>
<dbReference type="SMART" id="SM00448">
    <property type="entry name" value="REC"/>
    <property type="match status" value="1"/>
</dbReference>
<proteinExistence type="predicted"/>
<dbReference type="Proteomes" id="UP000016487">
    <property type="component" value="Unassembled WGS sequence"/>
</dbReference>
<dbReference type="SUPFAM" id="SSF52172">
    <property type="entry name" value="CheY-like"/>
    <property type="match status" value="1"/>
</dbReference>
<dbReference type="PANTHER" id="PTHR48111:SF22">
    <property type="entry name" value="REGULATOR OF RPOS"/>
    <property type="match status" value="1"/>
</dbReference>
<dbReference type="CDD" id="cd17574">
    <property type="entry name" value="REC_OmpR"/>
    <property type="match status" value="1"/>
</dbReference>
<evidence type="ECO:0000256" key="7">
    <source>
        <dbReference type="PROSITE-ProRule" id="PRU01091"/>
    </source>
</evidence>
<feature type="domain" description="OmpR/PhoB-type" evidence="9">
    <location>
        <begin position="130"/>
        <end position="227"/>
    </location>
</feature>
<dbReference type="InterPro" id="IPR016032">
    <property type="entry name" value="Sig_transdc_resp-reg_C-effctor"/>
</dbReference>
<dbReference type="InterPro" id="IPR036388">
    <property type="entry name" value="WH-like_DNA-bd_sf"/>
</dbReference>
<dbReference type="Gene3D" id="1.10.10.10">
    <property type="entry name" value="Winged helix-like DNA-binding domain superfamily/Winged helix DNA-binding domain"/>
    <property type="match status" value="1"/>
</dbReference>
<comment type="caution">
    <text evidence="10">The sequence shown here is derived from an EMBL/GenBank/DDBJ whole genome shotgun (WGS) entry which is preliminary data.</text>
</comment>
<dbReference type="CDD" id="cd00383">
    <property type="entry name" value="trans_reg_C"/>
    <property type="match status" value="1"/>
</dbReference>
<dbReference type="GO" id="GO:0000156">
    <property type="term" value="F:phosphorelay response regulator activity"/>
    <property type="evidence" value="ECO:0007669"/>
    <property type="project" value="TreeGrafter"/>
</dbReference>
<evidence type="ECO:0000313" key="10">
    <source>
        <dbReference type="EMBL" id="KAF7774542.1"/>
    </source>
</evidence>
<keyword evidence="3" id="KW-0805">Transcription regulation</keyword>
<accession>A0AAD4ALI2</accession>
<evidence type="ECO:0000313" key="11">
    <source>
        <dbReference type="Proteomes" id="UP000016487"/>
    </source>
</evidence>
<gene>
    <name evidence="10" type="ORF">PCIT_a1003</name>
</gene>
<dbReference type="Pfam" id="PF00486">
    <property type="entry name" value="Trans_reg_C"/>
    <property type="match status" value="1"/>
</dbReference>
<keyword evidence="5" id="KW-0804">Transcription</keyword>
<keyword evidence="2" id="KW-0902">Two-component regulatory system</keyword>
<dbReference type="GO" id="GO:0005829">
    <property type="term" value="C:cytosol"/>
    <property type="evidence" value="ECO:0007669"/>
    <property type="project" value="TreeGrafter"/>
</dbReference>
<feature type="DNA-binding region" description="OmpR/PhoB-type" evidence="7">
    <location>
        <begin position="130"/>
        <end position="227"/>
    </location>
</feature>
<dbReference type="InterPro" id="IPR001789">
    <property type="entry name" value="Sig_transdc_resp-reg_receiver"/>
</dbReference>
<dbReference type="SMART" id="SM00862">
    <property type="entry name" value="Trans_reg_C"/>
    <property type="match status" value="1"/>
</dbReference>
<feature type="domain" description="Response regulatory" evidence="8">
    <location>
        <begin position="7"/>
        <end position="122"/>
    </location>
</feature>
<dbReference type="GO" id="GO:0006355">
    <property type="term" value="P:regulation of DNA-templated transcription"/>
    <property type="evidence" value="ECO:0007669"/>
    <property type="project" value="InterPro"/>
</dbReference>
<dbReference type="Pfam" id="PF00072">
    <property type="entry name" value="Response_reg"/>
    <property type="match status" value="1"/>
</dbReference>
<dbReference type="InterPro" id="IPR011006">
    <property type="entry name" value="CheY-like_superfamily"/>
</dbReference>
<dbReference type="InterPro" id="IPR039420">
    <property type="entry name" value="WalR-like"/>
</dbReference>
<protein>
    <recommendedName>
        <fullName evidence="12">DNA-binding response regulator</fullName>
    </recommendedName>
</protein>
<dbReference type="AlphaFoldDB" id="A0AAD4ALI2"/>
<evidence type="ECO:0000256" key="1">
    <source>
        <dbReference type="ARBA" id="ARBA00022553"/>
    </source>
</evidence>
<organism evidence="10 11">
    <name type="scientific">Pseudoalteromonas citrea</name>
    <dbReference type="NCBI Taxonomy" id="43655"/>
    <lineage>
        <taxon>Bacteria</taxon>
        <taxon>Pseudomonadati</taxon>
        <taxon>Pseudomonadota</taxon>
        <taxon>Gammaproteobacteria</taxon>
        <taxon>Alteromonadales</taxon>
        <taxon>Pseudoalteromonadaceae</taxon>
        <taxon>Pseudoalteromonas</taxon>
    </lineage>
</organism>
<evidence type="ECO:0000256" key="5">
    <source>
        <dbReference type="ARBA" id="ARBA00023163"/>
    </source>
</evidence>
<dbReference type="PANTHER" id="PTHR48111">
    <property type="entry name" value="REGULATOR OF RPOS"/>
    <property type="match status" value="1"/>
</dbReference>
<dbReference type="FunFam" id="3.40.50.2300:FF:000001">
    <property type="entry name" value="DNA-binding response regulator PhoB"/>
    <property type="match status" value="1"/>
</dbReference>
<evidence type="ECO:0000259" key="9">
    <source>
        <dbReference type="PROSITE" id="PS51755"/>
    </source>
</evidence>
<evidence type="ECO:0000256" key="6">
    <source>
        <dbReference type="PROSITE-ProRule" id="PRU00169"/>
    </source>
</evidence>
<name>A0AAD4ALI2_9GAMM</name>
<dbReference type="RefSeq" id="WP_010365798.1">
    <property type="nucleotide sequence ID" value="NZ_AHBZ03000014.1"/>
</dbReference>
<evidence type="ECO:0000259" key="8">
    <source>
        <dbReference type="PROSITE" id="PS50110"/>
    </source>
</evidence>
<evidence type="ECO:0008006" key="12">
    <source>
        <dbReference type="Google" id="ProtNLM"/>
    </source>
</evidence>
<dbReference type="InterPro" id="IPR001867">
    <property type="entry name" value="OmpR/PhoB-type_DNA-bd"/>
</dbReference>
<evidence type="ECO:0000256" key="2">
    <source>
        <dbReference type="ARBA" id="ARBA00023012"/>
    </source>
</evidence>
<evidence type="ECO:0000256" key="3">
    <source>
        <dbReference type="ARBA" id="ARBA00023015"/>
    </source>
</evidence>
<keyword evidence="1 6" id="KW-0597">Phosphoprotein</keyword>
<reference evidence="10" key="2">
    <citation type="submission" date="2015-03" db="EMBL/GenBank/DDBJ databases">
        <title>Genome sequence of Pseudoalteromonas citrea.</title>
        <authorList>
            <person name="Xie B.-B."/>
            <person name="Rong J.-C."/>
            <person name="Qin Q.-L."/>
            <person name="Zhang Y.-Z."/>
        </authorList>
    </citation>
    <scope>NUCLEOTIDE SEQUENCE</scope>
    <source>
        <strain evidence="10">DSM 8771</strain>
    </source>
</reference>
<keyword evidence="4 7" id="KW-0238">DNA-binding</keyword>
<dbReference type="PROSITE" id="PS51755">
    <property type="entry name" value="OMPR_PHOB"/>
    <property type="match status" value="1"/>
</dbReference>
<evidence type="ECO:0000256" key="4">
    <source>
        <dbReference type="ARBA" id="ARBA00023125"/>
    </source>
</evidence>
<dbReference type="EMBL" id="AHBZ03000014">
    <property type="protein sequence ID" value="KAF7774542.1"/>
    <property type="molecule type" value="Genomic_DNA"/>
</dbReference>
<feature type="modified residue" description="4-aspartylphosphate" evidence="6">
    <location>
        <position position="56"/>
    </location>
</feature>
<dbReference type="GO" id="GO:0032993">
    <property type="term" value="C:protein-DNA complex"/>
    <property type="evidence" value="ECO:0007669"/>
    <property type="project" value="TreeGrafter"/>
</dbReference>
<reference evidence="10" key="1">
    <citation type="journal article" date="2012" name="J. Bacteriol.">
        <title>Genome sequences of type strains of seven species of the marine bacterium Pseudoalteromonas.</title>
        <authorList>
            <person name="Xie B.B."/>
            <person name="Shu Y.L."/>
            <person name="Qin Q.L."/>
            <person name="Rong J.C."/>
            <person name="Zhang X.Y."/>
            <person name="Chen X.L."/>
            <person name="Shi M."/>
            <person name="He H.L."/>
            <person name="Zhou B.C."/>
            <person name="Zhang Y.Z."/>
        </authorList>
    </citation>
    <scope>NUCLEOTIDE SEQUENCE</scope>
    <source>
        <strain evidence="10">DSM 8771</strain>
    </source>
</reference>
<sequence length="235" mass="26259">MVRANLKVLVVEDHNDISSNIADYFQTQGASLDFAMNGEQGLNMALNEYFDCVILDLMLPKIDGLQVCAKLREQASRHIPVIMLTARDTLDDKLIGFQQGADDYLTKPFALEELWVRCNALAQRHLINCDHTLHIGPLTLNKQTQQVQRANNDITLQPIPLQILTILMEAHPRAVSRSELCDKIWGEDITDSDALRSHVYQLRKAIDKPFDEPLIKTLHGIGFALACNATTGAAS</sequence>
<dbReference type="SUPFAM" id="SSF46894">
    <property type="entry name" value="C-terminal effector domain of the bipartite response regulators"/>
    <property type="match status" value="1"/>
</dbReference>